<dbReference type="PANTHER" id="PTHR44653">
    <property type="entry name" value="DNAJ HOMOLOG SUBFAMILY C MEMBER 1"/>
    <property type="match status" value="1"/>
</dbReference>
<sequence>MLTCAHAQWGFSPEQTEIYDLVDEVGENFYEFINVTQDAGSPEIRRSYRKLSLVMHPDKNKTEGAEENFRILVAIYEVLKNKEKREIYDDVLANGLPAAYLYVPRQIRKMSLLEVSMIMSFVMTIGHMLIMWGVYLEKKLTWDERTSRKRNRKQKKKDGEVPEMISEDLIYKPTLVDLLPILFVRKFYDFIVWLPVFVTSQREQRRLLLKEEEKMKLEQERAEKDRLEQLEKRIAAKKLKQQRNKEKKEEYLMAQKMSAASLPTSPSVFESPTSSIEEIEAMFVEEPRVGDRRKKGEWNESDQSQLVKLMARYPGGTEERWVKISGEMGRPVHEVTTRARMARNAGIYVVSMLYIHGTFPTLPHPVYDIHAGPTKQSTVTFKSKIQIPDDDITMRMDEYNRNYDVIMSYYVYIEITTTNQKQPDMHERTQDSPVTYVPINTEVPVEGNHPWSQSQQQLLEKSLIQFPKTSTERWDKISRCVPGKTKEECIARYKFLAEKVLQKKKNKN</sequence>
<dbReference type="FunCoup" id="F6ZUM5">
    <property type="interactions" value="182"/>
</dbReference>
<protein>
    <submittedName>
        <fullName evidence="10">Uncharacterized protein</fullName>
    </submittedName>
</protein>
<feature type="coiled-coil region" evidence="6">
    <location>
        <begin position="200"/>
        <end position="247"/>
    </location>
</feature>
<evidence type="ECO:0000256" key="3">
    <source>
        <dbReference type="ARBA" id="ARBA00022989"/>
    </source>
</evidence>
<evidence type="ECO:0000259" key="9">
    <source>
        <dbReference type="PROSITE" id="PS50090"/>
    </source>
</evidence>
<dbReference type="SMART" id="SM00271">
    <property type="entry name" value="DnaJ"/>
    <property type="match status" value="1"/>
</dbReference>
<keyword evidence="6" id="KW-0175">Coiled coil</keyword>
<dbReference type="SMART" id="SM00717">
    <property type="entry name" value="SANT"/>
    <property type="match status" value="2"/>
</dbReference>
<feature type="transmembrane region" description="Helical" evidence="7">
    <location>
        <begin position="115"/>
        <end position="135"/>
    </location>
</feature>
<keyword evidence="11" id="KW-1185">Reference proteome</keyword>
<dbReference type="InterPro" id="IPR036869">
    <property type="entry name" value="J_dom_sf"/>
</dbReference>
<dbReference type="SUPFAM" id="SSF46689">
    <property type="entry name" value="Homeodomain-like"/>
    <property type="match status" value="2"/>
</dbReference>
<dbReference type="Pfam" id="PF00226">
    <property type="entry name" value="DnaJ"/>
    <property type="match status" value="1"/>
</dbReference>
<comment type="subcellular location">
    <subcellularLocation>
        <location evidence="5">Endomembrane system</location>
        <topology evidence="5">Single-pass membrane protein</topology>
    </subcellularLocation>
</comment>
<dbReference type="GeneTree" id="ENSGT00940000156678"/>
<dbReference type="Gene3D" id="1.10.10.60">
    <property type="entry name" value="Homeodomain-like"/>
    <property type="match status" value="2"/>
</dbReference>
<dbReference type="PROSITE" id="PS50090">
    <property type="entry name" value="MYB_LIKE"/>
    <property type="match status" value="1"/>
</dbReference>
<dbReference type="Proteomes" id="UP000008144">
    <property type="component" value="Unassembled WGS sequence"/>
</dbReference>
<evidence type="ECO:0000259" key="8">
    <source>
        <dbReference type="PROSITE" id="PS50076"/>
    </source>
</evidence>
<dbReference type="CDD" id="cd00167">
    <property type="entry name" value="SANT"/>
    <property type="match status" value="1"/>
</dbReference>
<dbReference type="PROSITE" id="PS00636">
    <property type="entry name" value="DNAJ_1"/>
    <property type="match status" value="1"/>
</dbReference>
<organism evidence="10 11">
    <name type="scientific">Ciona intestinalis</name>
    <name type="common">Transparent sea squirt</name>
    <name type="synonym">Ascidia intestinalis</name>
    <dbReference type="NCBI Taxonomy" id="7719"/>
    <lineage>
        <taxon>Eukaryota</taxon>
        <taxon>Metazoa</taxon>
        <taxon>Chordata</taxon>
        <taxon>Tunicata</taxon>
        <taxon>Ascidiacea</taxon>
        <taxon>Phlebobranchia</taxon>
        <taxon>Cionidae</taxon>
        <taxon>Ciona</taxon>
    </lineage>
</organism>
<reference evidence="10" key="2">
    <citation type="submission" date="2025-08" db="UniProtKB">
        <authorList>
            <consortium name="Ensembl"/>
        </authorList>
    </citation>
    <scope>IDENTIFICATION</scope>
</reference>
<proteinExistence type="predicted"/>
<dbReference type="GO" id="GO:0012505">
    <property type="term" value="C:endomembrane system"/>
    <property type="evidence" value="ECO:0000318"/>
    <property type="project" value="GO_Central"/>
</dbReference>
<feature type="domain" description="J" evidence="8">
    <location>
        <begin position="28"/>
        <end position="92"/>
    </location>
</feature>
<dbReference type="OMA" id="AAYWERK"/>
<evidence type="ECO:0000313" key="10">
    <source>
        <dbReference type="Ensembl" id="ENSCINP00000007593.4"/>
    </source>
</evidence>
<dbReference type="Gene3D" id="1.10.287.110">
    <property type="entry name" value="DnaJ domain"/>
    <property type="match status" value="1"/>
</dbReference>
<evidence type="ECO:0000256" key="2">
    <source>
        <dbReference type="ARBA" id="ARBA00022729"/>
    </source>
</evidence>
<dbReference type="PRINTS" id="PR00625">
    <property type="entry name" value="JDOMAIN"/>
</dbReference>
<dbReference type="InParanoid" id="F6ZUM5"/>
<dbReference type="InterPro" id="IPR052606">
    <property type="entry name" value="DnaJ_domain_protein"/>
</dbReference>
<keyword evidence="1 7" id="KW-0812">Transmembrane</keyword>
<dbReference type="HOGENOM" id="CLU_036945_2_0_1"/>
<reference evidence="10" key="3">
    <citation type="submission" date="2025-09" db="UniProtKB">
        <authorList>
            <consortium name="Ensembl"/>
        </authorList>
    </citation>
    <scope>IDENTIFICATION</scope>
</reference>
<evidence type="ECO:0000256" key="6">
    <source>
        <dbReference type="SAM" id="Coils"/>
    </source>
</evidence>
<dbReference type="InterPro" id="IPR001005">
    <property type="entry name" value="SANT/Myb"/>
</dbReference>
<dbReference type="InterPro" id="IPR009057">
    <property type="entry name" value="Homeodomain-like_sf"/>
</dbReference>
<dbReference type="PANTHER" id="PTHR44653:SF2">
    <property type="entry name" value="DNAJ HOMOLOG SUBFAMILY C MEMBER 1"/>
    <property type="match status" value="1"/>
</dbReference>
<feature type="domain" description="Myb-like" evidence="9">
    <location>
        <begin position="450"/>
        <end position="497"/>
    </location>
</feature>
<evidence type="ECO:0000256" key="4">
    <source>
        <dbReference type="ARBA" id="ARBA00023136"/>
    </source>
</evidence>
<dbReference type="CDD" id="cd06257">
    <property type="entry name" value="DnaJ"/>
    <property type="match status" value="1"/>
</dbReference>
<evidence type="ECO:0000313" key="11">
    <source>
        <dbReference type="Proteomes" id="UP000008144"/>
    </source>
</evidence>
<keyword evidence="4 7" id="KW-0472">Membrane</keyword>
<dbReference type="InterPro" id="IPR001623">
    <property type="entry name" value="DnaJ_domain"/>
</dbReference>
<dbReference type="Pfam" id="PF23082">
    <property type="entry name" value="Myb_DNA-binding_2"/>
    <property type="match status" value="2"/>
</dbReference>
<dbReference type="PROSITE" id="PS50076">
    <property type="entry name" value="DNAJ_2"/>
    <property type="match status" value="1"/>
</dbReference>
<evidence type="ECO:0000256" key="5">
    <source>
        <dbReference type="ARBA" id="ARBA00037847"/>
    </source>
</evidence>
<keyword evidence="2" id="KW-0732">Signal</keyword>
<keyword evidence="3 7" id="KW-1133">Transmembrane helix</keyword>
<dbReference type="AlphaFoldDB" id="F6ZUM5"/>
<evidence type="ECO:0000256" key="1">
    <source>
        <dbReference type="ARBA" id="ARBA00022692"/>
    </source>
</evidence>
<name>F6ZUM5_CIOIN</name>
<evidence type="ECO:0000256" key="7">
    <source>
        <dbReference type="SAM" id="Phobius"/>
    </source>
</evidence>
<dbReference type="STRING" id="7719.ENSCINP00000007593"/>
<dbReference type="Ensembl" id="ENSCINT00000007593.4">
    <property type="protein sequence ID" value="ENSCINP00000007593.4"/>
    <property type="gene ID" value="ENSCING00000003674.4"/>
</dbReference>
<dbReference type="SUPFAM" id="SSF46565">
    <property type="entry name" value="Chaperone J-domain"/>
    <property type="match status" value="1"/>
</dbReference>
<dbReference type="InterPro" id="IPR018253">
    <property type="entry name" value="DnaJ_domain_CS"/>
</dbReference>
<reference evidence="11" key="1">
    <citation type="journal article" date="2002" name="Science">
        <title>The draft genome of Ciona intestinalis: insights into chordate and vertebrate origins.</title>
        <authorList>
            <person name="Dehal P."/>
            <person name="Satou Y."/>
            <person name="Campbell R.K."/>
            <person name="Chapman J."/>
            <person name="Degnan B."/>
            <person name="De Tomaso A."/>
            <person name="Davidson B."/>
            <person name="Di Gregorio A."/>
            <person name="Gelpke M."/>
            <person name="Goodstein D.M."/>
            <person name="Harafuji N."/>
            <person name="Hastings K.E."/>
            <person name="Ho I."/>
            <person name="Hotta K."/>
            <person name="Huang W."/>
            <person name="Kawashima T."/>
            <person name="Lemaire P."/>
            <person name="Martinez D."/>
            <person name="Meinertzhagen I.A."/>
            <person name="Necula S."/>
            <person name="Nonaka M."/>
            <person name="Putnam N."/>
            <person name="Rash S."/>
            <person name="Saiga H."/>
            <person name="Satake M."/>
            <person name="Terry A."/>
            <person name="Yamada L."/>
            <person name="Wang H.G."/>
            <person name="Awazu S."/>
            <person name="Azumi K."/>
            <person name="Boore J."/>
            <person name="Branno M."/>
            <person name="Chin-Bow S."/>
            <person name="DeSantis R."/>
            <person name="Doyle S."/>
            <person name="Francino P."/>
            <person name="Keys D.N."/>
            <person name="Haga S."/>
            <person name="Hayashi H."/>
            <person name="Hino K."/>
            <person name="Imai K.S."/>
            <person name="Inaba K."/>
            <person name="Kano S."/>
            <person name="Kobayashi K."/>
            <person name="Kobayashi M."/>
            <person name="Lee B.I."/>
            <person name="Makabe K.W."/>
            <person name="Manohar C."/>
            <person name="Matassi G."/>
            <person name="Medina M."/>
            <person name="Mochizuki Y."/>
            <person name="Mount S."/>
            <person name="Morishita T."/>
            <person name="Miura S."/>
            <person name="Nakayama A."/>
            <person name="Nishizaka S."/>
            <person name="Nomoto H."/>
            <person name="Ohta F."/>
            <person name="Oishi K."/>
            <person name="Rigoutsos I."/>
            <person name="Sano M."/>
            <person name="Sasaki A."/>
            <person name="Sasakura Y."/>
            <person name="Shoguchi E."/>
            <person name="Shin-i T."/>
            <person name="Spagnuolo A."/>
            <person name="Stainier D."/>
            <person name="Suzuki M.M."/>
            <person name="Tassy O."/>
            <person name="Takatori N."/>
            <person name="Tokuoka M."/>
            <person name="Yagi K."/>
            <person name="Yoshizaki F."/>
            <person name="Wada S."/>
            <person name="Zhang C."/>
            <person name="Hyatt P.D."/>
            <person name="Larimer F."/>
            <person name="Detter C."/>
            <person name="Doggett N."/>
            <person name="Glavina T."/>
            <person name="Hawkins T."/>
            <person name="Richardson P."/>
            <person name="Lucas S."/>
            <person name="Kohara Y."/>
            <person name="Levine M."/>
            <person name="Satoh N."/>
            <person name="Rokhsar D.S."/>
        </authorList>
    </citation>
    <scope>NUCLEOTIDE SEQUENCE [LARGE SCALE GENOMIC DNA]</scope>
</reference>
<accession>F6ZUM5</accession>